<organism evidence="13 14">
    <name type="scientific">Mesoterricola silvestris</name>
    <dbReference type="NCBI Taxonomy" id="2927979"/>
    <lineage>
        <taxon>Bacteria</taxon>
        <taxon>Pseudomonadati</taxon>
        <taxon>Acidobacteriota</taxon>
        <taxon>Holophagae</taxon>
        <taxon>Holophagales</taxon>
        <taxon>Holophagaceae</taxon>
        <taxon>Mesoterricola</taxon>
    </lineage>
</organism>
<dbReference type="InterPro" id="IPR014358">
    <property type="entry name" value="Enoyl-ACP_Rdtase_NADH"/>
</dbReference>
<feature type="binding site" evidence="11">
    <location>
        <position position="94"/>
    </location>
    <ligand>
        <name>substrate</name>
    </ligand>
</feature>
<keyword evidence="7" id="KW-0443">Lipid metabolism</keyword>
<protein>
    <recommendedName>
        <fullName evidence="9">Enoyl-[acyl-carrier-protein] reductase [NADH]</fullName>
        <ecNumber evidence="9">1.3.1.9</ecNumber>
    </recommendedName>
</protein>
<dbReference type="PANTHER" id="PTHR43159">
    <property type="entry name" value="ENOYL-[ACYL-CARRIER-PROTEIN] REDUCTASE"/>
    <property type="match status" value="1"/>
</dbReference>
<evidence type="ECO:0000256" key="8">
    <source>
        <dbReference type="ARBA" id="ARBA00023160"/>
    </source>
</evidence>
<reference evidence="14" key="1">
    <citation type="journal article" date="2023" name="Int. J. Syst. Evol. Microbiol.">
        <title>Mesoterricola silvestris gen. nov., sp. nov., Mesoterricola sediminis sp. nov., Geothrix oryzae sp. nov., Geothrix edaphica sp. nov., Geothrix rubra sp. nov., and Geothrix limicola sp. nov., six novel members of Acidobacteriota isolated from soils.</title>
        <authorList>
            <person name="Itoh H."/>
            <person name="Sugisawa Y."/>
            <person name="Mise K."/>
            <person name="Xu Z."/>
            <person name="Kuniyasu M."/>
            <person name="Ushijima N."/>
            <person name="Kawano K."/>
            <person name="Kobayashi E."/>
            <person name="Shiratori Y."/>
            <person name="Masuda Y."/>
            <person name="Senoo K."/>
        </authorList>
    </citation>
    <scope>NUCLEOTIDE SEQUENCE [LARGE SCALE GENOMIC DNA]</scope>
    <source>
        <strain evidence="14">W79</strain>
    </source>
</reference>
<evidence type="ECO:0000313" key="14">
    <source>
        <dbReference type="Proteomes" id="UP001238179"/>
    </source>
</evidence>
<feature type="active site" description="Proton acceptor" evidence="10">
    <location>
        <position position="144"/>
    </location>
</feature>
<dbReference type="InterPro" id="IPR002347">
    <property type="entry name" value="SDR_fam"/>
</dbReference>
<dbReference type="AlphaFoldDB" id="A0AA48KAM1"/>
<evidence type="ECO:0000256" key="9">
    <source>
        <dbReference type="PIRNR" id="PIRNR000094"/>
    </source>
</evidence>
<evidence type="ECO:0000256" key="4">
    <source>
        <dbReference type="ARBA" id="ARBA00022832"/>
    </source>
</evidence>
<comment type="catalytic activity">
    <reaction evidence="9">
        <text>a 2,3-saturated acyl-[ACP] + NAD(+) = a (2E)-enoyl-[ACP] + NADH + H(+)</text>
        <dbReference type="Rhea" id="RHEA:10240"/>
        <dbReference type="Rhea" id="RHEA-COMP:9925"/>
        <dbReference type="Rhea" id="RHEA-COMP:9926"/>
        <dbReference type="ChEBI" id="CHEBI:15378"/>
        <dbReference type="ChEBI" id="CHEBI:57540"/>
        <dbReference type="ChEBI" id="CHEBI:57945"/>
        <dbReference type="ChEBI" id="CHEBI:78784"/>
        <dbReference type="ChEBI" id="CHEBI:78785"/>
        <dbReference type="EC" id="1.3.1.9"/>
    </reaction>
</comment>
<keyword evidence="5 9" id="KW-0560">Oxidoreductase</keyword>
<evidence type="ECO:0000256" key="6">
    <source>
        <dbReference type="ARBA" id="ARBA00023027"/>
    </source>
</evidence>
<evidence type="ECO:0000313" key="13">
    <source>
        <dbReference type="EMBL" id="BDU74811.1"/>
    </source>
</evidence>
<evidence type="ECO:0000256" key="11">
    <source>
        <dbReference type="PIRSR" id="PIRSR000094-2"/>
    </source>
</evidence>
<gene>
    <name evidence="13" type="ORF">METEAL_39850</name>
</gene>
<dbReference type="Proteomes" id="UP001238179">
    <property type="component" value="Chromosome"/>
</dbReference>
<dbReference type="GO" id="GO:0004318">
    <property type="term" value="F:enoyl-[acyl-carrier-protein] reductase (NADH) activity"/>
    <property type="evidence" value="ECO:0007669"/>
    <property type="project" value="UniProtKB-EC"/>
</dbReference>
<comment type="similarity">
    <text evidence="2 9">Belongs to the short-chain dehydrogenases/reductases (SDR) family. FabI subfamily.</text>
</comment>
<feature type="binding site" evidence="12">
    <location>
        <position position="12"/>
    </location>
    <ligand>
        <name>NAD(+)</name>
        <dbReference type="ChEBI" id="CHEBI:57540"/>
    </ligand>
</feature>
<sequence length="254" mass="27203">MLMKGKRGLVVGVANKWSIAWGISQRLLAEGAEVAFTYQNDRLGKNVRELTADLKDPILIPMDVTSDKQILMTFELLKRVWGHLDFIVHAVAYAPRAALEGQFLATSREDFRIAHDISAYSLAALCQSAAPIMGEGGAIVAMSYLGGTRVVPNYNVMGVAKASLEASVRYLAADMGPMGVRVNAISAGPIKTLAASGISGFGGMQRHHRNRAPLRKDTDAAEVGDATLFMLSDMARGITGQVLYVDGGFSIMGD</sequence>
<evidence type="ECO:0000256" key="3">
    <source>
        <dbReference type="ARBA" id="ARBA00022516"/>
    </source>
</evidence>
<comment type="pathway">
    <text evidence="1">Lipid metabolism; fatty acid biosynthesis.</text>
</comment>
<dbReference type="Gene3D" id="1.10.8.400">
    <property type="entry name" value="Enoyl acyl carrier protein reductase"/>
    <property type="match status" value="1"/>
</dbReference>
<feature type="binding site" evidence="12">
    <location>
        <position position="39"/>
    </location>
    <ligand>
        <name>NAD(+)</name>
        <dbReference type="ChEBI" id="CHEBI:57540"/>
    </ligand>
</feature>
<evidence type="ECO:0000256" key="5">
    <source>
        <dbReference type="ARBA" id="ARBA00023002"/>
    </source>
</evidence>
<accession>A0AA48KAM1</accession>
<dbReference type="Gene3D" id="3.40.50.720">
    <property type="entry name" value="NAD(P)-binding Rossmann-like Domain"/>
    <property type="match status" value="1"/>
</dbReference>
<dbReference type="KEGG" id="msil:METEAL_39850"/>
<dbReference type="Pfam" id="PF13561">
    <property type="entry name" value="adh_short_C2"/>
    <property type="match status" value="1"/>
</dbReference>
<feature type="binding site" evidence="12">
    <location>
        <begin position="63"/>
        <end position="64"/>
    </location>
    <ligand>
        <name>NAD(+)</name>
        <dbReference type="ChEBI" id="CHEBI:57540"/>
    </ligand>
</feature>
<evidence type="ECO:0000256" key="1">
    <source>
        <dbReference type="ARBA" id="ARBA00005194"/>
    </source>
</evidence>
<dbReference type="PANTHER" id="PTHR43159:SF2">
    <property type="entry name" value="ENOYL-[ACYL-CARRIER-PROTEIN] REDUCTASE [NADH], CHLOROPLASTIC"/>
    <property type="match status" value="1"/>
</dbReference>
<evidence type="ECO:0000256" key="12">
    <source>
        <dbReference type="PIRSR" id="PIRSR000094-3"/>
    </source>
</evidence>
<keyword evidence="4" id="KW-0276">Fatty acid metabolism</keyword>
<dbReference type="GO" id="GO:0006633">
    <property type="term" value="P:fatty acid biosynthetic process"/>
    <property type="evidence" value="ECO:0007669"/>
    <property type="project" value="UniProtKB-KW"/>
</dbReference>
<feature type="binding site" evidence="12">
    <location>
        <position position="161"/>
    </location>
    <ligand>
        <name>NAD(+)</name>
        <dbReference type="ChEBI" id="CHEBI:57540"/>
    </ligand>
</feature>
<dbReference type="SUPFAM" id="SSF51735">
    <property type="entry name" value="NAD(P)-binding Rossmann-fold domains"/>
    <property type="match status" value="1"/>
</dbReference>
<proteinExistence type="inferred from homology"/>
<evidence type="ECO:0000256" key="2">
    <source>
        <dbReference type="ARBA" id="ARBA00009233"/>
    </source>
</evidence>
<keyword evidence="8 9" id="KW-0275">Fatty acid biosynthesis</keyword>
<feature type="binding site" evidence="12">
    <location>
        <begin position="190"/>
        <end position="194"/>
    </location>
    <ligand>
        <name>NAD(+)</name>
        <dbReference type="ChEBI" id="CHEBI:57540"/>
    </ligand>
</feature>
<keyword evidence="6 9" id="KW-0520">NAD</keyword>
<keyword evidence="14" id="KW-1185">Reference proteome</keyword>
<feature type="active site" description="Proton acceptor" evidence="10">
    <location>
        <position position="154"/>
    </location>
</feature>
<dbReference type="PIRSF" id="PIRSF000094">
    <property type="entry name" value="Enoyl-ACP_rdct"/>
    <property type="match status" value="1"/>
</dbReference>
<evidence type="ECO:0000256" key="10">
    <source>
        <dbReference type="PIRSR" id="PIRSR000094-1"/>
    </source>
</evidence>
<keyword evidence="3 9" id="KW-0444">Lipid biosynthesis</keyword>
<dbReference type="FunFam" id="3.40.50.720:FF:000054">
    <property type="entry name" value="Enoyl-[acyl-carrier-protein] reductase [NADH]"/>
    <property type="match status" value="1"/>
</dbReference>
<dbReference type="EC" id="1.3.1.9" evidence="9"/>
<feature type="binding site" evidence="12">
    <location>
        <begin position="18"/>
        <end position="19"/>
    </location>
    <ligand>
        <name>NAD(+)</name>
        <dbReference type="ChEBI" id="CHEBI:57540"/>
    </ligand>
</feature>
<dbReference type="PRINTS" id="PR00081">
    <property type="entry name" value="GDHRDH"/>
</dbReference>
<feature type="binding site" evidence="12">
    <location>
        <position position="91"/>
    </location>
    <ligand>
        <name>NAD(+)</name>
        <dbReference type="ChEBI" id="CHEBI:57540"/>
    </ligand>
</feature>
<name>A0AA48KAM1_9BACT</name>
<dbReference type="InterPro" id="IPR036291">
    <property type="entry name" value="NAD(P)-bd_dom_sf"/>
</dbReference>
<dbReference type="EMBL" id="AP027080">
    <property type="protein sequence ID" value="BDU74811.1"/>
    <property type="molecule type" value="Genomic_DNA"/>
</dbReference>
<evidence type="ECO:0000256" key="7">
    <source>
        <dbReference type="ARBA" id="ARBA00023098"/>
    </source>
</evidence>
<dbReference type="CDD" id="cd05372">
    <property type="entry name" value="ENR_SDR"/>
    <property type="match status" value="1"/>
</dbReference>